<name>A0AAV3T841_9EURY</name>
<dbReference type="EMBL" id="BAAADV010000002">
    <property type="protein sequence ID" value="GAA0670252.1"/>
    <property type="molecule type" value="Genomic_DNA"/>
</dbReference>
<evidence type="ECO:0008006" key="4">
    <source>
        <dbReference type="Google" id="ProtNLM"/>
    </source>
</evidence>
<sequence length="216" mass="24160">MTPDDQALSDDELLAVIARSDADAVLDRDVAERVPAPVETVQDRLEDLYERGELELAEEDTRGRTWRLDESVDPEALPTEGETETDVESQARGDDLTEAPPDHVETPPDPESRPEEPAPIDADVADAIDALDLPGDATEKERRREAVRTAYLYLRKRGRADQDDFVADVHPEAPGEYADPDEGWWDEVIRPGLDRIPDVEYDAEAWTYAGDPDDRP</sequence>
<accession>A0AAV3T841</accession>
<comment type="caution">
    <text evidence="2">The sequence shown here is derived from an EMBL/GenBank/DDBJ whole genome shotgun (WGS) entry which is preliminary data.</text>
</comment>
<organism evidence="2 3">
    <name type="scientific">Natronoarchaeum mannanilyticum</name>
    <dbReference type="NCBI Taxonomy" id="926360"/>
    <lineage>
        <taxon>Archaea</taxon>
        <taxon>Methanobacteriati</taxon>
        <taxon>Methanobacteriota</taxon>
        <taxon>Stenosarchaea group</taxon>
        <taxon>Halobacteria</taxon>
        <taxon>Halobacteriales</taxon>
        <taxon>Natronoarchaeaceae</taxon>
    </lineage>
</organism>
<keyword evidence="3" id="KW-1185">Reference proteome</keyword>
<protein>
    <recommendedName>
        <fullName evidence="4">MarR family transcriptional regulator</fullName>
    </recommendedName>
</protein>
<dbReference type="RefSeq" id="WP_343773409.1">
    <property type="nucleotide sequence ID" value="NZ_BAAADV010000002.1"/>
</dbReference>
<feature type="region of interest" description="Disordered" evidence="1">
    <location>
        <begin position="50"/>
        <end position="123"/>
    </location>
</feature>
<dbReference type="AlphaFoldDB" id="A0AAV3T841"/>
<gene>
    <name evidence="2" type="ORF">GCM10009020_15470</name>
</gene>
<evidence type="ECO:0000256" key="1">
    <source>
        <dbReference type="SAM" id="MobiDB-lite"/>
    </source>
</evidence>
<feature type="compositionally biased region" description="Basic and acidic residues" evidence="1">
    <location>
        <begin position="50"/>
        <end position="70"/>
    </location>
</feature>
<feature type="compositionally biased region" description="Basic and acidic residues" evidence="1">
    <location>
        <begin position="89"/>
        <end position="116"/>
    </location>
</feature>
<evidence type="ECO:0000313" key="3">
    <source>
        <dbReference type="Proteomes" id="UP001500420"/>
    </source>
</evidence>
<proteinExistence type="predicted"/>
<evidence type="ECO:0000313" key="2">
    <source>
        <dbReference type="EMBL" id="GAA0670252.1"/>
    </source>
</evidence>
<dbReference type="Proteomes" id="UP001500420">
    <property type="component" value="Unassembled WGS sequence"/>
</dbReference>
<reference evidence="2 3" key="1">
    <citation type="journal article" date="2019" name="Int. J. Syst. Evol. Microbiol.">
        <title>The Global Catalogue of Microorganisms (GCM) 10K type strain sequencing project: providing services to taxonomists for standard genome sequencing and annotation.</title>
        <authorList>
            <consortium name="The Broad Institute Genomics Platform"/>
            <consortium name="The Broad Institute Genome Sequencing Center for Infectious Disease"/>
            <person name="Wu L."/>
            <person name="Ma J."/>
        </authorList>
    </citation>
    <scope>NUCLEOTIDE SEQUENCE [LARGE SCALE GENOMIC DNA]</scope>
    <source>
        <strain evidence="2 3">JCM 16328</strain>
    </source>
</reference>